<evidence type="ECO:0000313" key="2">
    <source>
        <dbReference type="EMBL" id="AJA37950.1"/>
    </source>
</evidence>
<name>A0A0A7RQ07_9DELA</name>
<feature type="region of interest" description="Disordered" evidence="1">
    <location>
        <begin position="1"/>
        <end position="20"/>
    </location>
</feature>
<organism evidence="2">
    <name type="scientific">Simian T-lymphotropic virus 3</name>
    <dbReference type="NCBI Taxonomy" id="39101"/>
    <lineage>
        <taxon>Viruses</taxon>
        <taxon>Riboviria</taxon>
        <taxon>Pararnavirae</taxon>
        <taxon>Artverviricota</taxon>
        <taxon>Revtraviricetes</taxon>
        <taxon>Ortervirales</taxon>
        <taxon>Retroviridae</taxon>
        <taxon>Orthoretrovirinae</taxon>
        <taxon>Deltaretrovirus</taxon>
        <taxon>Deltaretrovirus priTlym3</taxon>
        <taxon>Primate T-lymphotropic virus 3</taxon>
    </lineage>
</organism>
<reference evidence="2" key="1">
    <citation type="journal article" date="2015" name="J. Virol.">
        <title>Discovery and characterization of auxiliary proteins encoded by type 3 simian T-cell lymphotropic viruses.</title>
        <authorList>
            <person name="Turpin J."/>
            <person name="Journo C."/>
            <person name="Ko N.L."/>
            <person name="Sinet F."/>
            <person name="Carpentier A."/>
            <person name="Galioot A."/>
            <person name="Edwards D."/>
            <person name="Vandamme A.M."/>
            <person name="Gazzolo L."/>
            <person name="Duc Dodon M."/>
            <person name="Gessain A."/>
            <person name="Kashanchi F."/>
            <person name="Balansard I."/>
            <person name="Lacoste R."/>
            <person name="Mahieux R."/>
        </authorList>
    </citation>
    <scope>NUCLEOTIDE SEQUENCE</scope>
    <source>
        <strain evidence="2">PPA-F3</strain>
    </source>
</reference>
<accession>A0A0A7RQ07</accession>
<proteinExistence type="evidence at transcript level"/>
<protein>
    <submittedName>
        <fullName evidence="2">p5</fullName>
    </submittedName>
</protein>
<sequence>MGVRGSSAVSTGGPILRDREVKLPPEVEMQEYTTGTVPGIGVSGARTGICLK</sequence>
<evidence type="ECO:0000256" key="1">
    <source>
        <dbReference type="SAM" id="MobiDB-lite"/>
    </source>
</evidence>
<dbReference type="EMBL" id="KP187845">
    <property type="protein sequence ID" value="AJA37950.1"/>
    <property type="molecule type" value="mRNA"/>
</dbReference>